<dbReference type="STRING" id="2015173.A0A026X0N9"/>
<accession>A0A026X0N9</accession>
<evidence type="ECO:0000256" key="5">
    <source>
        <dbReference type="ARBA" id="ARBA00023114"/>
    </source>
</evidence>
<keyword evidence="3" id="KW-1134">Transmembrane beta strand</keyword>
<dbReference type="OrthoDB" id="7827681at2759"/>
<keyword evidence="5" id="KW-0406">Ion transport</keyword>
<organism evidence="6 7">
    <name type="scientific">Ooceraea biroi</name>
    <name type="common">Clonal raider ant</name>
    <name type="synonym">Cerapachys biroi</name>
    <dbReference type="NCBI Taxonomy" id="2015173"/>
    <lineage>
        <taxon>Eukaryota</taxon>
        <taxon>Metazoa</taxon>
        <taxon>Ecdysozoa</taxon>
        <taxon>Arthropoda</taxon>
        <taxon>Hexapoda</taxon>
        <taxon>Insecta</taxon>
        <taxon>Pterygota</taxon>
        <taxon>Neoptera</taxon>
        <taxon>Endopterygota</taxon>
        <taxon>Hymenoptera</taxon>
        <taxon>Apocrita</taxon>
        <taxon>Aculeata</taxon>
        <taxon>Formicoidea</taxon>
        <taxon>Formicidae</taxon>
        <taxon>Dorylinae</taxon>
        <taxon>Ooceraea</taxon>
    </lineage>
</organism>
<evidence type="ECO:0000313" key="6">
    <source>
        <dbReference type="EMBL" id="EZA61875.1"/>
    </source>
</evidence>
<dbReference type="Pfam" id="PF01459">
    <property type="entry name" value="Porin_3"/>
    <property type="match status" value="1"/>
</dbReference>
<comment type="similarity">
    <text evidence="2">Belongs to the eukaryotic mitochondrial porin family.</text>
</comment>
<keyword evidence="5" id="KW-0626">Porin</keyword>
<keyword evidence="5" id="KW-0813">Transport</keyword>
<dbReference type="PANTHER" id="PTHR11743">
    <property type="entry name" value="VOLTAGE-DEPENDENT ANION-SELECTIVE CHANNEL"/>
    <property type="match status" value="1"/>
</dbReference>
<comment type="subcellular location">
    <subcellularLocation>
        <location evidence="1">Mitochondrion outer membrane</location>
    </subcellularLocation>
</comment>
<dbReference type="InterPro" id="IPR023614">
    <property type="entry name" value="Porin_dom_sf"/>
</dbReference>
<gene>
    <name evidence="6" type="ORF">X777_04686</name>
</gene>
<dbReference type="GO" id="GO:0015288">
    <property type="term" value="F:porin activity"/>
    <property type="evidence" value="ECO:0007669"/>
    <property type="project" value="UniProtKB-KW"/>
</dbReference>
<evidence type="ECO:0000256" key="2">
    <source>
        <dbReference type="ARBA" id="ARBA00007780"/>
    </source>
</evidence>
<dbReference type="GO" id="GO:0005741">
    <property type="term" value="C:mitochondrial outer membrane"/>
    <property type="evidence" value="ECO:0007669"/>
    <property type="project" value="UniProtKB-SubCell"/>
</dbReference>
<keyword evidence="3" id="KW-0812">Transmembrane</keyword>
<dbReference type="PRINTS" id="PR00185">
    <property type="entry name" value="EUKARYTPORIN"/>
</dbReference>
<dbReference type="InterPro" id="IPR027246">
    <property type="entry name" value="Porin_Euk/Tom40"/>
</dbReference>
<dbReference type="PANTHER" id="PTHR11743:SF70">
    <property type="entry name" value="GH26960P-RELATED"/>
    <property type="match status" value="1"/>
</dbReference>
<dbReference type="OMA" id="FRCTCIP"/>
<dbReference type="InterPro" id="IPR001925">
    <property type="entry name" value="Porin_Euk"/>
</dbReference>
<protein>
    <submittedName>
        <fullName evidence="6">Voltage-dependent anion-selective channel protein</fullName>
    </submittedName>
</protein>
<keyword evidence="7" id="KW-1185">Reference proteome</keyword>
<proteinExistence type="inferred from homology"/>
<keyword evidence="4" id="KW-0496">Mitochondrion</keyword>
<keyword evidence="4" id="KW-1000">Mitochondrion outer membrane</keyword>
<evidence type="ECO:0000256" key="4">
    <source>
        <dbReference type="ARBA" id="ARBA00022787"/>
    </source>
</evidence>
<dbReference type="Proteomes" id="UP000053097">
    <property type="component" value="Unassembled WGS sequence"/>
</dbReference>
<dbReference type="AlphaFoldDB" id="A0A026X0N9"/>
<keyword evidence="3" id="KW-0472">Membrane</keyword>
<dbReference type="CDD" id="cd07306">
    <property type="entry name" value="Porin3_VDAC"/>
    <property type="match status" value="1"/>
</dbReference>
<evidence type="ECO:0000256" key="3">
    <source>
        <dbReference type="ARBA" id="ARBA00022452"/>
    </source>
</evidence>
<reference evidence="6 7" key="1">
    <citation type="journal article" date="2014" name="Curr. Biol.">
        <title>The genome of the clonal raider ant Cerapachys biroi.</title>
        <authorList>
            <person name="Oxley P.R."/>
            <person name="Ji L."/>
            <person name="Fetter-Pruneda I."/>
            <person name="McKenzie S.K."/>
            <person name="Li C."/>
            <person name="Hu H."/>
            <person name="Zhang G."/>
            <person name="Kronauer D.J."/>
        </authorList>
    </citation>
    <scope>NUCLEOTIDE SEQUENCE [LARGE SCALE GENOMIC DNA]</scope>
</reference>
<dbReference type="EMBL" id="KK107039">
    <property type="protein sequence ID" value="EZA61875.1"/>
    <property type="molecule type" value="Genomic_DNA"/>
</dbReference>
<evidence type="ECO:0000313" key="7">
    <source>
        <dbReference type="Proteomes" id="UP000053097"/>
    </source>
</evidence>
<dbReference type="GO" id="GO:0008308">
    <property type="term" value="F:voltage-gated monoatomic anion channel activity"/>
    <property type="evidence" value="ECO:0007669"/>
    <property type="project" value="InterPro"/>
</dbReference>
<dbReference type="GO" id="GO:0046930">
    <property type="term" value="C:pore complex"/>
    <property type="evidence" value="ECO:0007669"/>
    <property type="project" value="UniProtKB-KW"/>
</dbReference>
<dbReference type="Gene3D" id="2.40.160.10">
    <property type="entry name" value="Porin"/>
    <property type="match status" value="1"/>
</dbReference>
<name>A0A026X0N9_OOCBI</name>
<evidence type="ECO:0000256" key="1">
    <source>
        <dbReference type="ARBA" id="ARBA00004294"/>
    </source>
</evidence>
<sequence length="286" mass="31490">MEIPNFADLGKNARDVFATGYHHGKGLIKLNVKTKSARRFQITSDTTLNFEASKLSGLMETKYKANAGALLLKWTTEGVLSLGYEFNSLLMKSVDLLSECTYNPETAAKCVKVGTKFTNERINAHCEISNDLNASTSLLGSFVVRCRDLFVGYRGGYDTALNKMTKNDIGLAYGCADVDFHFRCTCIPHEYGLSVLYKVNPDLDIAADGIYARRGDLQKWTVGAGAKCKLDEKSTLRFKFNTDLQLATSLLQKLNDGITLILSFNIDCAKITRGGHRVGLALNVEA</sequence>